<feature type="compositionally biased region" description="Basic and acidic residues" evidence="1">
    <location>
        <begin position="1"/>
        <end position="10"/>
    </location>
</feature>
<proteinExistence type="predicted"/>
<feature type="region of interest" description="Disordered" evidence="1">
    <location>
        <begin position="1"/>
        <end position="31"/>
    </location>
</feature>
<evidence type="ECO:0000313" key="2">
    <source>
        <dbReference type="EMBL" id="KAJ8870671.1"/>
    </source>
</evidence>
<name>A0ABQ9GFZ8_9NEOP</name>
<comment type="caution">
    <text evidence="2">The sequence shown here is derived from an EMBL/GenBank/DDBJ whole genome shotgun (WGS) entry which is preliminary data.</text>
</comment>
<dbReference type="Proteomes" id="UP001159363">
    <property type="component" value="Chromosome 12"/>
</dbReference>
<organism evidence="2 3">
    <name type="scientific">Dryococelus australis</name>
    <dbReference type="NCBI Taxonomy" id="614101"/>
    <lineage>
        <taxon>Eukaryota</taxon>
        <taxon>Metazoa</taxon>
        <taxon>Ecdysozoa</taxon>
        <taxon>Arthropoda</taxon>
        <taxon>Hexapoda</taxon>
        <taxon>Insecta</taxon>
        <taxon>Pterygota</taxon>
        <taxon>Neoptera</taxon>
        <taxon>Polyneoptera</taxon>
        <taxon>Phasmatodea</taxon>
        <taxon>Verophasmatodea</taxon>
        <taxon>Anareolatae</taxon>
        <taxon>Phasmatidae</taxon>
        <taxon>Eurycanthinae</taxon>
        <taxon>Dryococelus</taxon>
    </lineage>
</organism>
<reference evidence="2 3" key="1">
    <citation type="submission" date="2023-02" db="EMBL/GenBank/DDBJ databases">
        <title>LHISI_Scaffold_Assembly.</title>
        <authorList>
            <person name="Stuart O.P."/>
            <person name="Cleave R."/>
            <person name="Magrath M.J.L."/>
            <person name="Mikheyev A.S."/>
        </authorList>
    </citation>
    <scope>NUCLEOTIDE SEQUENCE [LARGE SCALE GENOMIC DNA]</scope>
    <source>
        <strain evidence="2">Daus_M_001</strain>
        <tissue evidence="2">Leg muscle</tissue>
    </source>
</reference>
<feature type="region of interest" description="Disordered" evidence="1">
    <location>
        <begin position="86"/>
        <end position="111"/>
    </location>
</feature>
<protein>
    <submittedName>
        <fullName evidence="2">Uncharacterized protein</fullName>
    </submittedName>
</protein>
<gene>
    <name evidence="2" type="ORF">PR048_029694</name>
</gene>
<feature type="compositionally biased region" description="Basic and acidic residues" evidence="1">
    <location>
        <begin position="90"/>
        <end position="99"/>
    </location>
</feature>
<accession>A0ABQ9GFZ8</accession>
<keyword evidence="3" id="KW-1185">Reference proteome</keyword>
<sequence length="111" mass="12280">MRPSAHEQAGKHLGVPLTPGVPRTLHPPSQNRIEAPMELSLSDLGRLRPAEGLKGVITTPTAATGKLTPGLEFLMCPHQPVLVQTSSDYTADHSRRDHQQPQQFYSHRHHK</sequence>
<dbReference type="EMBL" id="JARBHB010000013">
    <property type="protein sequence ID" value="KAJ8870671.1"/>
    <property type="molecule type" value="Genomic_DNA"/>
</dbReference>
<evidence type="ECO:0000313" key="3">
    <source>
        <dbReference type="Proteomes" id="UP001159363"/>
    </source>
</evidence>
<evidence type="ECO:0000256" key="1">
    <source>
        <dbReference type="SAM" id="MobiDB-lite"/>
    </source>
</evidence>